<dbReference type="Gene3D" id="1.20.1560.10">
    <property type="entry name" value="ABC transporter type 1, transmembrane domain"/>
    <property type="match status" value="1"/>
</dbReference>
<dbReference type="InterPro" id="IPR036640">
    <property type="entry name" value="ABC1_TM_sf"/>
</dbReference>
<keyword evidence="8 9" id="KW-0472">Membrane</keyword>
<dbReference type="GO" id="GO:0016887">
    <property type="term" value="F:ATP hydrolysis activity"/>
    <property type="evidence" value="ECO:0007669"/>
    <property type="project" value="InterPro"/>
</dbReference>
<dbReference type="SUPFAM" id="SSF52540">
    <property type="entry name" value="P-loop containing nucleoside triphosphate hydrolases"/>
    <property type="match status" value="1"/>
</dbReference>
<keyword evidence="6" id="KW-0067">ATP-binding</keyword>
<dbReference type="InterPro" id="IPR039421">
    <property type="entry name" value="Type_1_exporter"/>
</dbReference>
<dbReference type="InterPro" id="IPR027417">
    <property type="entry name" value="P-loop_NTPase"/>
</dbReference>
<dbReference type="PANTHER" id="PTHR43394">
    <property type="entry name" value="ATP-DEPENDENT PERMEASE MDL1, MITOCHONDRIAL"/>
    <property type="match status" value="1"/>
</dbReference>
<dbReference type="PROSITE" id="PS50893">
    <property type="entry name" value="ABC_TRANSPORTER_2"/>
    <property type="match status" value="1"/>
</dbReference>
<dbReference type="InterPro" id="IPR003439">
    <property type="entry name" value="ABC_transporter-like_ATP-bd"/>
</dbReference>
<evidence type="ECO:0000256" key="3">
    <source>
        <dbReference type="ARBA" id="ARBA00022475"/>
    </source>
</evidence>
<dbReference type="GO" id="GO:0015421">
    <property type="term" value="F:ABC-type oligopeptide transporter activity"/>
    <property type="evidence" value="ECO:0007669"/>
    <property type="project" value="TreeGrafter"/>
</dbReference>
<dbReference type="InterPro" id="IPR003593">
    <property type="entry name" value="AAA+_ATPase"/>
</dbReference>
<comment type="caution">
    <text evidence="12">The sequence shown here is derived from an EMBL/GenBank/DDBJ whole genome shotgun (WGS) entry which is preliminary data.</text>
</comment>
<protein>
    <recommendedName>
        <fullName evidence="14">ABC transporter domain-containing protein</fullName>
    </recommendedName>
</protein>
<evidence type="ECO:0000256" key="2">
    <source>
        <dbReference type="ARBA" id="ARBA00022448"/>
    </source>
</evidence>
<dbReference type="GO" id="GO:0005886">
    <property type="term" value="C:plasma membrane"/>
    <property type="evidence" value="ECO:0007669"/>
    <property type="project" value="UniProtKB-SubCell"/>
</dbReference>
<gene>
    <name evidence="12" type="ORF">A2W41_03910</name>
</gene>
<dbReference type="AlphaFoldDB" id="A0A1G2FZ79"/>
<dbReference type="Proteomes" id="UP000176700">
    <property type="component" value="Unassembled WGS sequence"/>
</dbReference>
<dbReference type="PROSITE" id="PS50929">
    <property type="entry name" value="ABC_TM1F"/>
    <property type="match status" value="1"/>
</dbReference>
<dbReference type="Pfam" id="PF00005">
    <property type="entry name" value="ABC_tran"/>
    <property type="match status" value="1"/>
</dbReference>
<comment type="subcellular location">
    <subcellularLocation>
        <location evidence="1">Cell membrane</location>
        <topology evidence="1">Multi-pass membrane protein</topology>
    </subcellularLocation>
</comment>
<evidence type="ECO:0000256" key="9">
    <source>
        <dbReference type="SAM" id="Phobius"/>
    </source>
</evidence>
<feature type="domain" description="ABC transmembrane type-1" evidence="11">
    <location>
        <begin position="60"/>
        <end position="326"/>
    </location>
</feature>
<reference evidence="12 13" key="1">
    <citation type="journal article" date="2016" name="Nat. Commun.">
        <title>Thousands of microbial genomes shed light on interconnected biogeochemical processes in an aquifer system.</title>
        <authorList>
            <person name="Anantharaman K."/>
            <person name="Brown C.T."/>
            <person name="Hug L.A."/>
            <person name="Sharon I."/>
            <person name="Castelle C.J."/>
            <person name="Probst A.J."/>
            <person name="Thomas B.C."/>
            <person name="Singh A."/>
            <person name="Wilkins M.J."/>
            <person name="Karaoz U."/>
            <person name="Brodie E.L."/>
            <person name="Williams K.H."/>
            <person name="Hubbard S.S."/>
            <person name="Banfield J.F."/>
        </authorList>
    </citation>
    <scope>NUCLEOTIDE SEQUENCE [LARGE SCALE GENOMIC DNA]</scope>
</reference>
<keyword evidence="3" id="KW-1003">Cell membrane</keyword>
<evidence type="ECO:0000259" key="11">
    <source>
        <dbReference type="PROSITE" id="PS50929"/>
    </source>
</evidence>
<dbReference type="Gene3D" id="3.40.50.300">
    <property type="entry name" value="P-loop containing nucleotide triphosphate hydrolases"/>
    <property type="match status" value="1"/>
</dbReference>
<sequence length="607" mass="68956">MDKEKQDQKLSLSVFREMLGNSVRLSAMIWKENKGSVIALGLVFLIVSAAPFLQSGSRGLLINELVKIAGSGGVSNSLFILVGVLILATLIPSILFTIQNYLSKLFYFFLEEKFDTLVIQKKGEIDVAIHEDPKHKDLFNRVTEEGTWRVRNFVDREFFIFQNVIEVTIASIILIFSQWWVFLVILIGTLPELIVEARYGRMVWGIHSGRAETKRKYWELHGHFNALSSLVELKLFQNTQYFLSAIRELFRSFQLEEKKNERKKLTHQLIVLCFSQIVIAFAIIYFTLQVVKGNLLIGTLTFILASIGDLRQSLSGLFSNLGRQYQDSLFVTDIFKMLDMKLVVKKLEKGIILEQNKTPEIIFENVTFSYPGTKKKVLKNFSLKIAPGEKIALVGINGAGKTTFVKLLCRFYDPDGGRILIGGHDLKDIDLEGWYNQLGAIFQDYARYHFVVKEAIAVGRSGNASSLEKVKEAAKASEADTFIEEWEKKYESMLGKEFTEGIEPSIGQWQKLALARTFYRDPKVLILDEPTSSIDAEAEAKIFEKLELLPKDRTVILISHRFSTVRQADNIGVIEDGELKESGTHEDLLRLNGTYANLFNLQAKGYK</sequence>
<evidence type="ECO:0000256" key="1">
    <source>
        <dbReference type="ARBA" id="ARBA00004651"/>
    </source>
</evidence>
<accession>A0A1G2FZ79</accession>
<keyword evidence="7 9" id="KW-1133">Transmembrane helix</keyword>
<dbReference type="PANTHER" id="PTHR43394:SF1">
    <property type="entry name" value="ATP-BINDING CASSETTE SUB-FAMILY B MEMBER 10, MITOCHONDRIAL"/>
    <property type="match status" value="1"/>
</dbReference>
<keyword evidence="5" id="KW-0547">Nucleotide-binding</keyword>
<feature type="transmembrane region" description="Helical" evidence="9">
    <location>
        <begin position="37"/>
        <end position="57"/>
    </location>
</feature>
<dbReference type="FunFam" id="3.40.50.300:FF:000221">
    <property type="entry name" value="Multidrug ABC transporter ATP-binding protein"/>
    <property type="match status" value="1"/>
</dbReference>
<evidence type="ECO:0008006" key="14">
    <source>
        <dbReference type="Google" id="ProtNLM"/>
    </source>
</evidence>
<feature type="transmembrane region" description="Helical" evidence="9">
    <location>
        <begin position="269"/>
        <end position="288"/>
    </location>
</feature>
<name>A0A1G2FZ79_9BACT</name>
<dbReference type="GO" id="GO:0005524">
    <property type="term" value="F:ATP binding"/>
    <property type="evidence" value="ECO:0007669"/>
    <property type="project" value="UniProtKB-KW"/>
</dbReference>
<proteinExistence type="predicted"/>
<evidence type="ECO:0000313" key="12">
    <source>
        <dbReference type="EMBL" id="OGZ43383.1"/>
    </source>
</evidence>
<evidence type="ECO:0000313" key="13">
    <source>
        <dbReference type="Proteomes" id="UP000176700"/>
    </source>
</evidence>
<dbReference type="SUPFAM" id="SSF90123">
    <property type="entry name" value="ABC transporter transmembrane region"/>
    <property type="match status" value="1"/>
</dbReference>
<feature type="domain" description="ABC transporter" evidence="10">
    <location>
        <begin position="361"/>
        <end position="601"/>
    </location>
</feature>
<evidence type="ECO:0000259" key="10">
    <source>
        <dbReference type="PROSITE" id="PS50893"/>
    </source>
</evidence>
<evidence type="ECO:0000256" key="4">
    <source>
        <dbReference type="ARBA" id="ARBA00022692"/>
    </source>
</evidence>
<dbReference type="EMBL" id="MHNI01000007">
    <property type="protein sequence ID" value="OGZ43383.1"/>
    <property type="molecule type" value="Genomic_DNA"/>
</dbReference>
<dbReference type="InterPro" id="IPR011527">
    <property type="entry name" value="ABC1_TM_dom"/>
</dbReference>
<keyword evidence="2" id="KW-0813">Transport</keyword>
<feature type="transmembrane region" description="Helical" evidence="9">
    <location>
        <begin position="77"/>
        <end position="98"/>
    </location>
</feature>
<keyword evidence="4 9" id="KW-0812">Transmembrane</keyword>
<evidence type="ECO:0000256" key="6">
    <source>
        <dbReference type="ARBA" id="ARBA00022840"/>
    </source>
</evidence>
<evidence type="ECO:0000256" key="5">
    <source>
        <dbReference type="ARBA" id="ARBA00022741"/>
    </source>
</evidence>
<organism evidence="12 13">
    <name type="scientific">Candidatus Ryanbacteria bacterium RIFCSPHIGHO2_01_45_13</name>
    <dbReference type="NCBI Taxonomy" id="1802112"/>
    <lineage>
        <taxon>Bacteria</taxon>
        <taxon>Candidatus Ryaniibacteriota</taxon>
    </lineage>
</organism>
<evidence type="ECO:0000256" key="8">
    <source>
        <dbReference type="ARBA" id="ARBA00023136"/>
    </source>
</evidence>
<dbReference type="SMART" id="SM00382">
    <property type="entry name" value="AAA"/>
    <property type="match status" value="1"/>
</dbReference>
<evidence type="ECO:0000256" key="7">
    <source>
        <dbReference type="ARBA" id="ARBA00022989"/>
    </source>
</evidence>